<gene>
    <name evidence="5" type="ORF">EEI45_00295</name>
</gene>
<evidence type="ECO:0000256" key="4">
    <source>
        <dbReference type="ARBA" id="ARBA00022825"/>
    </source>
</evidence>
<keyword evidence="6" id="KW-1185">Reference proteome</keyword>
<evidence type="ECO:0000313" key="6">
    <source>
        <dbReference type="Proteomes" id="UP000278804"/>
    </source>
</evidence>
<keyword evidence="4" id="KW-0720">Serine protease</keyword>
<evidence type="ECO:0000256" key="1">
    <source>
        <dbReference type="ARBA" id="ARBA00006534"/>
    </source>
</evidence>
<dbReference type="CDD" id="cd03129">
    <property type="entry name" value="GAT1_Peptidase_E_like"/>
    <property type="match status" value="1"/>
</dbReference>
<comment type="similarity">
    <text evidence="1">Belongs to the peptidase S51 family.</text>
</comment>
<keyword evidence="2" id="KW-0645">Protease</keyword>
<dbReference type="Pfam" id="PF03575">
    <property type="entry name" value="Peptidase_S51"/>
    <property type="match status" value="1"/>
</dbReference>
<dbReference type="AlphaFoldDB" id="A0A451ENR6"/>
<dbReference type="Gene3D" id="3.40.50.880">
    <property type="match status" value="1"/>
</dbReference>
<dbReference type="Proteomes" id="UP000278804">
    <property type="component" value="Chromosome"/>
</dbReference>
<organism evidence="5 6">
    <name type="scientific">Erysipelothrix piscisicarius</name>
    <dbReference type="NCBI Taxonomy" id="2485784"/>
    <lineage>
        <taxon>Bacteria</taxon>
        <taxon>Bacillati</taxon>
        <taxon>Bacillota</taxon>
        <taxon>Erysipelotrichia</taxon>
        <taxon>Erysipelotrichales</taxon>
        <taxon>Erysipelotrichaceae</taxon>
        <taxon>Erysipelothrix</taxon>
    </lineage>
</organism>
<reference evidence="5 6" key="1">
    <citation type="journal article" date="2020" name="Int. J. Syst. Evol. Microbiol.">
        <title>Description of Erysipelothrix piscisicarius sp. nov., an emergent fish pathogen, and assessment of virulence using a tiger barb (Puntigrus tetrazona) infection model.</title>
        <authorList>
            <person name="Pomaranski E.K."/>
            <person name="Griffin M.J."/>
            <person name="Camus A.C."/>
            <person name="Armwood A.R."/>
            <person name="Shelley J."/>
            <person name="Waldbieser G.C."/>
            <person name="LaFrentz B.R."/>
            <person name="Garcia J.C."/>
            <person name="Yanong R."/>
            <person name="Soto E."/>
        </authorList>
    </citation>
    <scope>NUCLEOTIDE SEQUENCE [LARGE SCALE GENOMIC DNA]</scope>
    <source>
        <strain evidence="5 6">15TAL0474</strain>
    </source>
</reference>
<keyword evidence="3" id="KW-0378">Hydrolase</keyword>
<dbReference type="RefSeq" id="WP_125163685.1">
    <property type="nucleotide sequence ID" value="NZ_CP034234.1"/>
</dbReference>
<dbReference type="GO" id="GO:0006508">
    <property type="term" value="P:proteolysis"/>
    <property type="evidence" value="ECO:0007669"/>
    <property type="project" value="UniProtKB-KW"/>
</dbReference>
<evidence type="ECO:0000256" key="2">
    <source>
        <dbReference type="ARBA" id="ARBA00022670"/>
    </source>
</evidence>
<dbReference type="GO" id="GO:0008236">
    <property type="term" value="F:serine-type peptidase activity"/>
    <property type="evidence" value="ECO:0007669"/>
    <property type="project" value="UniProtKB-KW"/>
</dbReference>
<dbReference type="InterPro" id="IPR029062">
    <property type="entry name" value="Class_I_gatase-like"/>
</dbReference>
<evidence type="ECO:0000313" key="5">
    <source>
        <dbReference type="EMBL" id="AZK43460.1"/>
    </source>
</evidence>
<dbReference type="InterPro" id="IPR005320">
    <property type="entry name" value="Peptidase_S51"/>
</dbReference>
<dbReference type="PANTHER" id="PTHR20842">
    <property type="entry name" value="PROTEASE S51 ALPHA-ASPARTYL DIPEPTIDASE"/>
    <property type="match status" value="1"/>
</dbReference>
<proteinExistence type="inferred from homology"/>
<dbReference type="KEGG" id="eri:EEI45_00295"/>
<evidence type="ECO:0000256" key="3">
    <source>
        <dbReference type="ARBA" id="ARBA00022801"/>
    </source>
</evidence>
<dbReference type="SUPFAM" id="SSF52317">
    <property type="entry name" value="Class I glutamine amidotransferase-like"/>
    <property type="match status" value="1"/>
</dbReference>
<dbReference type="EMBL" id="CP034234">
    <property type="protein sequence ID" value="AZK43460.1"/>
    <property type="molecule type" value="Genomic_DNA"/>
</dbReference>
<accession>A0A451ENR6</accession>
<protein>
    <submittedName>
        <fullName evidence="5">Dipeptidase</fullName>
    </submittedName>
</protein>
<sequence length="241" mass="26777">MGTIVTIGGGTDVFGSAPAIEKELIAMTGKKEPRVLVLPTASSDRVEYIEALTQRFEALGCVVDVLKLVSESPSQAVIQYKLLNTDLIYVGGGDTRMMIKVWRQRGVDHVLKDAYHRGIILAGLSAGSNCWYQYSHSDSESFDNKEDWKFIMTSGLGFIQAVHVPNYNEPGRETFDAFYKAYPSVPGIALENGVAMIYEGSKAHIFKEHNHCKAYVLTHVDGTIQKHEIHEDDVLEIELNL</sequence>
<name>A0A451ENR6_9FIRM</name>
<dbReference type="PANTHER" id="PTHR20842:SF0">
    <property type="entry name" value="ALPHA-ASPARTYL DIPEPTIDASE"/>
    <property type="match status" value="1"/>
</dbReference>